<evidence type="ECO:0000256" key="3">
    <source>
        <dbReference type="ARBA" id="ARBA00023163"/>
    </source>
</evidence>
<protein>
    <recommendedName>
        <fullName evidence="4">HTH araC/xylS-type domain-containing protein</fullName>
    </recommendedName>
</protein>
<keyword evidence="1" id="KW-0805">Transcription regulation</keyword>
<dbReference type="InterPro" id="IPR050204">
    <property type="entry name" value="AraC_XylS_family_regulators"/>
</dbReference>
<dbReference type="GO" id="GO:0043565">
    <property type="term" value="F:sequence-specific DNA binding"/>
    <property type="evidence" value="ECO:0007669"/>
    <property type="project" value="InterPro"/>
</dbReference>
<evidence type="ECO:0000259" key="4">
    <source>
        <dbReference type="PROSITE" id="PS01124"/>
    </source>
</evidence>
<comment type="caution">
    <text evidence="5">The sequence shown here is derived from an EMBL/GenBank/DDBJ whole genome shotgun (WGS) entry which is preliminary data.</text>
</comment>
<organism evidence="5 6">
    <name type="scientific">Promicromonospora citrea</name>
    <dbReference type="NCBI Taxonomy" id="43677"/>
    <lineage>
        <taxon>Bacteria</taxon>
        <taxon>Bacillati</taxon>
        <taxon>Actinomycetota</taxon>
        <taxon>Actinomycetes</taxon>
        <taxon>Micrococcales</taxon>
        <taxon>Promicromonosporaceae</taxon>
        <taxon>Promicromonospora</taxon>
    </lineage>
</organism>
<dbReference type="InterPro" id="IPR020449">
    <property type="entry name" value="Tscrpt_reg_AraC-type_HTH"/>
</dbReference>
<dbReference type="PANTHER" id="PTHR46796">
    <property type="entry name" value="HTH-TYPE TRANSCRIPTIONAL ACTIVATOR RHAS-RELATED"/>
    <property type="match status" value="1"/>
</dbReference>
<reference evidence="5" key="2">
    <citation type="submission" date="2020-09" db="EMBL/GenBank/DDBJ databases">
        <authorList>
            <person name="Sun Q."/>
            <person name="Ohkuma M."/>
        </authorList>
    </citation>
    <scope>NUCLEOTIDE SEQUENCE</scope>
    <source>
        <strain evidence="5">JCM 3051</strain>
    </source>
</reference>
<dbReference type="Pfam" id="PF12833">
    <property type="entry name" value="HTH_18"/>
    <property type="match status" value="1"/>
</dbReference>
<feature type="domain" description="HTH araC/xylS-type" evidence="4">
    <location>
        <begin position="1"/>
        <end position="98"/>
    </location>
</feature>
<dbReference type="PRINTS" id="PR00032">
    <property type="entry name" value="HTHARAC"/>
</dbReference>
<dbReference type="SMART" id="SM00342">
    <property type="entry name" value="HTH_ARAC"/>
    <property type="match status" value="1"/>
</dbReference>
<keyword evidence="2" id="KW-0238">DNA-binding</keyword>
<dbReference type="RefSeq" id="WP_171104322.1">
    <property type="nucleotide sequence ID" value="NZ_BMPT01000028.1"/>
</dbReference>
<proteinExistence type="predicted"/>
<dbReference type="InterPro" id="IPR009057">
    <property type="entry name" value="Homeodomain-like_sf"/>
</dbReference>
<evidence type="ECO:0000313" key="5">
    <source>
        <dbReference type="EMBL" id="GGM43914.1"/>
    </source>
</evidence>
<dbReference type="PROSITE" id="PS00041">
    <property type="entry name" value="HTH_ARAC_FAMILY_1"/>
    <property type="match status" value="1"/>
</dbReference>
<dbReference type="InterPro" id="IPR018062">
    <property type="entry name" value="HTH_AraC-typ_CS"/>
</dbReference>
<dbReference type="Proteomes" id="UP000655589">
    <property type="component" value="Unassembled WGS sequence"/>
</dbReference>
<dbReference type="GO" id="GO:0003700">
    <property type="term" value="F:DNA-binding transcription factor activity"/>
    <property type="evidence" value="ECO:0007669"/>
    <property type="project" value="InterPro"/>
</dbReference>
<dbReference type="InterPro" id="IPR018060">
    <property type="entry name" value="HTH_AraC"/>
</dbReference>
<reference evidence="5" key="1">
    <citation type="journal article" date="2014" name="Int. J. Syst. Evol. Microbiol.">
        <title>Complete genome sequence of Corynebacterium casei LMG S-19264T (=DSM 44701T), isolated from a smear-ripened cheese.</title>
        <authorList>
            <consortium name="US DOE Joint Genome Institute (JGI-PGF)"/>
            <person name="Walter F."/>
            <person name="Albersmeier A."/>
            <person name="Kalinowski J."/>
            <person name="Ruckert C."/>
        </authorList>
    </citation>
    <scope>NUCLEOTIDE SEQUENCE</scope>
    <source>
        <strain evidence="5">JCM 3051</strain>
    </source>
</reference>
<keyword evidence="3" id="KW-0804">Transcription</keyword>
<keyword evidence="6" id="KW-1185">Reference proteome</keyword>
<evidence type="ECO:0000313" key="6">
    <source>
        <dbReference type="Proteomes" id="UP000655589"/>
    </source>
</evidence>
<dbReference type="EMBL" id="BMPT01000028">
    <property type="protein sequence ID" value="GGM43914.1"/>
    <property type="molecule type" value="Genomic_DNA"/>
</dbReference>
<evidence type="ECO:0000256" key="1">
    <source>
        <dbReference type="ARBA" id="ARBA00023015"/>
    </source>
</evidence>
<sequence>MLTDFLRENLARPLTVADLAAHVGVSPSALTAMFATALGCSPYQYLKRLRLDQAAALLVEGELTIAQVADRVGYTSPSHFASAFREFHGMPPRRYAAAACAVVADRVTAAAPAVGTPAAEDRADGVA</sequence>
<gene>
    <name evidence="5" type="ORF">GCM10010102_44220</name>
</gene>
<evidence type="ECO:0000256" key="2">
    <source>
        <dbReference type="ARBA" id="ARBA00023125"/>
    </source>
</evidence>
<accession>A0A8H9GPU8</accession>
<dbReference type="SUPFAM" id="SSF46689">
    <property type="entry name" value="Homeodomain-like"/>
    <property type="match status" value="2"/>
</dbReference>
<dbReference type="AlphaFoldDB" id="A0A8H9GPU8"/>
<name>A0A8H9GPU8_9MICO</name>
<dbReference type="Gene3D" id="1.10.10.60">
    <property type="entry name" value="Homeodomain-like"/>
    <property type="match status" value="2"/>
</dbReference>
<dbReference type="PROSITE" id="PS01124">
    <property type="entry name" value="HTH_ARAC_FAMILY_2"/>
    <property type="match status" value="1"/>
</dbReference>